<gene>
    <name evidence="3" type="ORF">Cba03nite_14870</name>
</gene>
<keyword evidence="4" id="KW-1185">Reference proteome</keyword>
<reference evidence="3 4" key="1">
    <citation type="submission" date="2021-01" db="EMBL/GenBank/DDBJ databases">
        <title>Whole genome shotgun sequence of Catellatospora bangladeshensis NBRC 107357.</title>
        <authorList>
            <person name="Komaki H."/>
            <person name="Tamura T."/>
        </authorList>
    </citation>
    <scope>NUCLEOTIDE SEQUENCE [LARGE SCALE GENOMIC DNA]</scope>
    <source>
        <strain evidence="3 4">NBRC 107357</strain>
    </source>
</reference>
<dbReference type="RefSeq" id="WP_203743441.1">
    <property type="nucleotide sequence ID" value="NZ_BONF01000009.1"/>
</dbReference>
<feature type="region of interest" description="Disordered" evidence="2">
    <location>
        <begin position="58"/>
        <end position="78"/>
    </location>
</feature>
<feature type="compositionally biased region" description="Basic and acidic residues" evidence="2">
    <location>
        <begin position="67"/>
        <end position="78"/>
    </location>
</feature>
<accession>A0A8J3JG96</accession>
<evidence type="ECO:0000313" key="3">
    <source>
        <dbReference type="EMBL" id="GIF80138.1"/>
    </source>
</evidence>
<evidence type="ECO:0000313" key="4">
    <source>
        <dbReference type="Proteomes" id="UP000601223"/>
    </source>
</evidence>
<feature type="coiled-coil region" evidence="1">
    <location>
        <begin position="30"/>
        <end position="57"/>
    </location>
</feature>
<evidence type="ECO:0000256" key="1">
    <source>
        <dbReference type="SAM" id="Coils"/>
    </source>
</evidence>
<dbReference type="Proteomes" id="UP000601223">
    <property type="component" value="Unassembled WGS sequence"/>
</dbReference>
<sequence>MSWADMPPRNDVSRRARPADQRRTDFDGEFADLRQRARHLIAEIGRLSRQLTDLQKAIRARNGGAGGRRDGASAADQR</sequence>
<proteinExistence type="predicted"/>
<comment type="caution">
    <text evidence="3">The sequence shown here is derived from an EMBL/GenBank/DDBJ whole genome shotgun (WGS) entry which is preliminary data.</text>
</comment>
<dbReference type="AlphaFoldDB" id="A0A8J3JG96"/>
<feature type="compositionally biased region" description="Basic and acidic residues" evidence="2">
    <location>
        <begin position="11"/>
        <end position="27"/>
    </location>
</feature>
<protein>
    <submittedName>
        <fullName evidence="3">Uncharacterized protein</fullName>
    </submittedName>
</protein>
<feature type="region of interest" description="Disordered" evidence="2">
    <location>
        <begin position="1"/>
        <end position="27"/>
    </location>
</feature>
<organism evidence="3 4">
    <name type="scientific">Catellatospora bangladeshensis</name>
    <dbReference type="NCBI Taxonomy" id="310355"/>
    <lineage>
        <taxon>Bacteria</taxon>
        <taxon>Bacillati</taxon>
        <taxon>Actinomycetota</taxon>
        <taxon>Actinomycetes</taxon>
        <taxon>Micromonosporales</taxon>
        <taxon>Micromonosporaceae</taxon>
        <taxon>Catellatospora</taxon>
    </lineage>
</organism>
<dbReference type="EMBL" id="BONF01000009">
    <property type="protein sequence ID" value="GIF80138.1"/>
    <property type="molecule type" value="Genomic_DNA"/>
</dbReference>
<evidence type="ECO:0000256" key="2">
    <source>
        <dbReference type="SAM" id="MobiDB-lite"/>
    </source>
</evidence>
<keyword evidence="1" id="KW-0175">Coiled coil</keyword>
<name>A0A8J3JG96_9ACTN</name>